<evidence type="ECO:0000313" key="3">
    <source>
        <dbReference type="Proteomes" id="UP000039865"/>
    </source>
</evidence>
<dbReference type="InterPro" id="IPR019734">
    <property type="entry name" value="TPR_rpt"/>
</dbReference>
<dbReference type="Proteomes" id="UP000039865">
    <property type="component" value="Unassembled WGS sequence"/>
</dbReference>
<feature type="transmembrane region" description="Helical" evidence="1">
    <location>
        <begin position="245"/>
        <end position="264"/>
    </location>
</feature>
<sequence length="987" mass="115800">MEDIKRRFKEFKNNVLNYSEFYATILGFFVLQIVTYYVAYFAAKQNLIIEVTVRIFFSVIFFIILALIEQNLDYYQFRWLTVLSINQILILWSVVANPFHSLIILAIVTHPLLNYLKALDLQRIDPMAILAQSQKDQDDILPSAGLVQKSTRKDRAIIKTIFDVIISVGLLVHLMLYKEEFTPDFFHFMVNLNEDYCHYIWILTMWLAFKSFLVQDKQNLTIQGRAISVLIQGVFGLTISSELNLLSLSILTVLMGVAYVRVVYQNHMNLMIAFFIFLYLTQNFVVNLIDLLVFKAYLNSGYYHDDDFLKSFSYKVFQAFISLLFSALYSQSIYPTHQKILLAPQILEDLFLMTIPSCFMMLFCFLYELTYEPAGKRTRIYKTELTKVFFTILYFFLIAMIFANWLQSLRKFIKLTQRKLLLQDQQARFRHEELNRRINHEREEQVLAAGKQKKRILRKFTLTDFSLNEIIDLFLNQFDQFVVEQCQHFLDSEFMNVMRNIQNTSAILFFILVHIPLSRVSQFFALVTTMIPLILDKKNKERIYIWAYKAVAFITRNIDQEPPKILRKRGVDSTNLKAKKYLEILENQKISIDMTVFFLGLTLAVLFNYVYVCYLGGLVNSICEIMIKLFDKLGFEVHFVRLIYFTIFDQSSTDLSDTQKQQFYQSLMIDHFHLLFIIIPMYVISLQYLTASALEHYNKKANAFIAPFAAIPIFFFQNYDILIIAILVLCCNLWVAWKQLDTDEYTWATYYRDQIERQIKATQSRSSYMTQINDINPFTEIPMIDPLSLQGQNSQTSLLGASQDQQEDIEAQNINPGLHMSYQVQDQPKKSAQDKMIGAFGKKMNVNQGNKDVAGNRINDLFSQEQAPSILELQNLSNNIIQSFKGDNTEIDVKKIKDYEKIVNELLRQKIFDKAEAILNIMVKNDSQAVYYVKRARCYKNMKRFIEATEDLQMAISMAPNLNATISSEAFYNQMEHYYRDYDIKYW</sequence>
<keyword evidence="1" id="KW-0812">Transmembrane</keyword>
<feature type="transmembrane region" description="Helical" evidence="1">
    <location>
        <begin position="220"/>
        <end position="239"/>
    </location>
</feature>
<keyword evidence="3" id="KW-1185">Reference proteome</keyword>
<dbReference type="AlphaFoldDB" id="A0A077ZYV3"/>
<feature type="transmembrane region" description="Helical" evidence="1">
    <location>
        <begin position="21"/>
        <end position="41"/>
    </location>
</feature>
<name>A0A077ZYV3_STYLE</name>
<evidence type="ECO:0000313" key="2">
    <source>
        <dbReference type="EMBL" id="CDW75090.1"/>
    </source>
</evidence>
<dbReference type="SMART" id="SM00028">
    <property type="entry name" value="TPR"/>
    <property type="match status" value="1"/>
</dbReference>
<feature type="transmembrane region" description="Helical" evidence="1">
    <location>
        <begin position="312"/>
        <end position="329"/>
    </location>
</feature>
<protein>
    <recommendedName>
        <fullName evidence="4">Tetratricopeptide repeat protein</fullName>
    </recommendedName>
</protein>
<dbReference type="InParanoid" id="A0A077ZYV3"/>
<feature type="transmembrane region" description="Helical" evidence="1">
    <location>
        <begin position="388"/>
        <end position="406"/>
    </location>
</feature>
<feature type="transmembrane region" description="Helical" evidence="1">
    <location>
        <begin position="703"/>
        <end position="729"/>
    </location>
</feature>
<organism evidence="2 3">
    <name type="scientific">Stylonychia lemnae</name>
    <name type="common">Ciliate</name>
    <dbReference type="NCBI Taxonomy" id="5949"/>
    <lineage>
        <taxon>Eukaryota</taxon>
        <taxon>Sar</taxon>
        <taxon>Alveolata</taxon>
        <taxon>Ciliophora</taxon>
        <taxon>Intramacronucleata</taxon>
        <taxon>Spirotrichea</taxon>
        <taxon>Stichotrichia</taxon>
        <taxon>Sporadotrichida</taxon>
        <taxon>Oxytrichidae</taxon>
        <taxon>Stylonychinae</taxon>
        <taxon>Stylonychia</taxon>
    </lineage>
</organism>
<keyword evidence="1" id="KW-1133">Transmembrane helix</keyword>
<feature type="transmembrane region" description="Helical" evidence="1">
    <location>
        <begin position="590"/>
        <end position="611"/>
    </location>
</feature>
<dbReference type="Gene3D" id="1.25.40.10">
    <property type="entry name" value="Tetratricopeptide repeat domain"/>
    <property type="match status" value="1"/>
</dbReference>
<keyword evidence="1" id="KW-0472">Membrane</keyword>
<feature type="transmembrane region" description="Helical" evidence="1">
    <location>
        <begin position="271"/>
        <end position="292"/>
    </location>
</feature>
<dbReference type="EMBL" id="CCKQ01003952">
    <property type="protein sequence ID" value="CDW75090.1"/>
    <property type="molecule type" value="Genomic_DNA"/>
</dbReference>
<evidence type="ECO:0000256" key="1">
    <source>
        <dbReference type="SAM" id="Phobius"/>
    </source>
</evidence>
<feature type="transmembrane region" description="Helical" evidence="1">
    <location>
        <begin position="672"/>
        <end position="691"/>
    </location>
</feature>
<gene>
    <name evidence="2" type="primary">Contig6856.g7335</name>
    <name evidence="2" type="ORF">STYLEM_4076</name>
</gene>
<evidence type="ECO:0008006" key="4">
    <source>
        <dbReference type="Google" id="ProtNLM"/>
    </source>
</evidence>
<reference evidence="2 3" key="1">
    <citation type="submission" date="2014-06" db="EMBL/GenBank/DDBJ databases">
        <authorList>
            <person name="Swart Estienne"/>
        </authorList>
    </citation>
    <scope>NUCLEOTIDE SEQUENCE [LARGE SCALE GENOMIC DNA]</scope>
    <source>
        <strain evidence="2 3">130c</strain>
    </source>
</reference>
<feature type="transmembrane region" description="Helical" evidence="1">
    <location>
        <begin position="156"/>
        <end position="176"/>
    </location>
</feature>
<dbReference type="InterPro" id="IPR011990">
    <property type="entry name" value="TPR-like_helical_dom_sf"/>
</dbReference>
<dbReference type="OMA" id="NSICEIM"/>
<dbReference type="SUPFAM" id="SSF48452">
    <property type="entry name" value="TPR-like"/>
    <property type="match status" value="1"/>
</dbReference>
<accession>A0A077ZYV3</accession>
<feature type="transmembrane region" description="Helical" evidence="1">
    <location>
        <begin position="47"/>
        <end position="68"/>
    </location>
</feature>
<feature type="transmembrane region" description="Helical" evidence="1">
    <location>
        <begin position="350"/>
        <end position="368"/>
    </location>
</feature>
<proteinExistence type="predicted"/>
<feature type="transmembrane region" description="Helical" evidence="1">
    <location>
        <begin position="196"/>
        <end position="213"/>
    </location>
</feature>
<feature type="transmembrane region" description="Helical" evidence="1">
    <location>
        <begin position="506"/>
        <end position="531"/>
    </location>
</feature>